<evidence type="ECO:0000259" key="7">
    <source>
        <dbReference type="Pfam" id="PF14322"/>
    </source>
</evidence>
<dbReference type="EMBL" id="CM001403">
    <property type="protein sequence ID" value="EHQ24874.1"/>
    <property type="molecule type" value="Genomic_DNA"/>
</dbReference>
<evidence type="ECO:0000256" key="4">
    <source>
        <dbReference type="ARBA" id="ARBA00023136"/>
    </source>
</evidence>
<keyword evidence="9" id="KW-1185">Reference proteome</keyword>
<dbReference type="AlphaFoldDB" id="H1Y6C6"/>
<comment type="subcellular location">
    <subcellularLocation>
        <location evidence="1">Cell outer membrane</location>
    </subcellularLocation>
</comment>
<dbReference type="HOGENOM" id="CLU_015553_0_0_10"/>
<sequence length="520" mass="57548">METLNTKFKTLIILLLVVSLVSCKKDFLTRLPQDTLSPDNFYNNAANLKIGLTGVYNTLQNAQLFDKIPELDAISDNSMLFKYETDLIAFSQGNAYANITNTMPNYYGQPYILIQRANELLDNINAPGNITQADRNDYQAEARALRAIAYMRLVYLFGDVPLYTTFIDKATSLTLTRTLRDKVIAFIVTELQASAAVLGTKPYNNEKGRLTKQAVLGMLCKVLVYEARMGKRPWVEAQTALAQLMTTAQGAGVDLLTTGTGANGQANYEAVFLLANADNKEVLFAVKNNDLNRGVDLSTFYGAGGGNLSVSVHTNFVNDFYGTDGLPIATSSVYNPASPYTNRDPRLKATVTVPGDVYSNNATLVPFNGRITKGTLQTDFAIKKYTTLDGTKFNQGQLDVIILRYADILLLFAEAENEVNGPTTAAYNAINRVRARVNMPNVKTGLTQTDFRNEVIHERRVELGFEGQRWFDLVTLGIANQKINAINELGRKFVPNKQELFPIPQSEINLNANLTQNQGY</sequence>
<dbReference type="InterPro" id="IPR033985">
    <property type="entry name" value="SusD-like_N"/>
</dbReference>
<evidence type="ECO:0000259" key="6">
    <source>
        <dbReference type="Pfam" id="PF07980"/>
    </source>
</evidence>
<evidence type="ECO:0000256" key="3">
    <source>
        <dbReference type="ARBA" id="ARBA00022729"/>
    </source>
</evidence>
<dbReference type="Proteomes" id="UP000002774">
    <property type="component" value="Chromosome"/>
</dbReference>
<protein>
    <submittedName>
        <fullName evidence="8">RagB/SusD domain-containing protein</fullName>
    </submittedName>
</protein>
<dbReference type="eggNOG" id="COG1435">
    <property type="taxonomic scope" value="Bacteria"/>
</dbReference>
<dbReference type="OrthoDB" id="5694214at2"/>
<dbReference type="InterPro" id="IPR012944">
    <property type="entry name" value="SusD_RagB_dom"/>
</dbReference>
<dbReference type="STRING" id="714943.Mucpa_0693"/>
<comment type="similarity">
    <text evidence="2">Belongs to the SusD family.</text>
</comment>
<dbReference type="Pfam" id="PF07980">
    <property type="entry name" value="SusD_RagB"/>
    <property type="match status" value="1"/>
</dbReference>
<evidence type="ECO:0000313" key="9">
    <source>
        <dbReference type="Proteomes" id="UP000002774"/>
    </source>
</evidence>
<dbReference type="InterPro" id="IPR011990">
    <property type="entry name" value="TPR-like_helical_dom_sf"/>
</dbReference>
<organism evidence="8 9">
    <name type="scientific">Mucilaginibacter paludis DSM 18603</name>
    <dbReference type="NCBI Taxonomy" id="714943"/>
    <lineage>
        <taxon>Bacteria</taxon>
        <taxon>Pseudomonadati</taxon>
        <taxon>Bacteroidota</taxon>
        <taxon>Sphingobacteriia</taxon>
        <taxon>Sphingobacteriales</taxon>
        <taxon>Sphingobacteriaceae</taxon>
        <taxon>Mucilaginibacter</taxon>
    </lineage>
</organism>
<keyword evidence="5" id="KW-0998">Cell outer membrane</keyword>
<keyword evidence="4" id="KW-0472">Membrane</keyword>
<accession>H1Y6C6</accession>
<dbReference type="CDD" id="cd08977">
    <property type="entry name" value="SusD"/>
    <property type="match status" value="1"/>
</dbReference>
<reference evidence="8" key="1">
    <citation type="submission" date="2011-09" db="EMBL/GenBank/DDBJ databases">
        <title>The permanent draft genome of Mucilaginibacter paludis DSM 18603.</title>
        <authorList>
            <consortium name="US DOE Joint Genome Institute (JGI-PGF)"/>
            <person name="Lucas S."/>
            <person name="Han J."/>
            <person name="Lapidus A."/>
            <person name="Bruce D."/>
            <person name="Goodwin L."/>
            <person name="Pitluck S."/>
            <person name="Peters L."/>
            <person name="Kyrpides N."/>
            <person name="Mavromatis K."/>
            <person name="Ivanova N."/>
            <person name="Mikhailova N."/>
            <person name="Held B."/>
            <person name="Detter J.C."/>
            <person name="Tapia R."/>
            <person name="Han C."/>
            <person name="Land M."/>
            <person name="Hauser L."/>
            <person name="Markowitz V."/>
            <person name="Cheng J.-F."/>
            <person name="Hugenholtz P."/>
            <person name="Woyke T."/>
            <person name="Wu D."/>
            <person name="Tindall B."/>
            <person name="Brambilla E."/>
            <person name="Klenk H.-P."/>
            <person name="Eisen J.A."/>
        </authorList>
    </citation>
    <scope>NUCLEOTIDE SEQUENCE [LARGE SCALE GENOMIC DNA]</scope>
    <source>
        <strain evidence="8">DSM 18603</strain>
    </source>
</reference>
<feature type="domain" description="RagB/SusD" evidence="6">
    <location>
        <begin position="289"/>
        <end position="520"/>
    </location>
</feature>
<proteinExistence type="inferred from homology"/>
<dbReference type="SUPFAM" id="SSF48452">
    <property type="entry name" value="TPR-like"/>
    <property type="match status" value="1"/>
</dbReference>
<dbReference type="RefSeq" id="WP_008504466.1">
    <property type="nucleotide sequence ID" value="NZ_CM001403.1"/>
</dbReference>
<gene>
    <name evidence="8" type="ORF">Mucpa_0693</name>
</gene>
<dbReference type="PROSITE" id="PS51257">
    <property type="entry name" value="PROKAR_LIPOPROTEIN"/>
    <property type="match status" value="1"/>
</dbReference>
<dbReference type="Gene3D" id="1.25.40.390">
    <property type="match status" value="1"/>
</dbReference>
<evidence type="ECO:0000256" key="2">
    <source>
        <dbReference type="ARBA" id="ARBA00006275"/>
    </source>
</evidence>
<evidence type="ECO:0000313" key="8">
    <source>
        <dbReference type="EMBL" id="EHQ24874.1"/>
    </source>
</evidence>
<keyword evidence="3" id="KW-0732">Signal</keyword>
<dbReference type="Pfam" id="PF14322">
    <property type="entry name" value="SusD-like_3"/>
    <property type="match status" value="1"/>
</dbReference>
<dbReference type="GO" id="GO:0009279">
    <property type="term" value="C:cell outer membrane"/>
    <property type="evidence" value="ECO:0007669"/>
    <property type="project" value="UniProtKB-SubCell"/>
</dbReference>
<evidence type="ECO:0000256" key="5">
    <source>
        <dbReference type="ARBA" id="ARBA00023237"/>
    </source>
</evidence>
<name>H1Y6C6_9SPHI</name>
<feature type="domain" description="SusD-like N-terminal" evidence="7">
    <location>
        <begin position="27"/>
        <end position="222"/>
    </location>
</feature>
<evidence type="ECO:0000256" key="1">
    <source>
        <dbReference type="ARBA" id="ARBA00004442"/>
    </source>
</evidence>